<dbReference type="Pfam" id="PF00106">
    <property type="entry name" value="adh_short"/>
    <property type="match status" value="1"/>
</dbReference>
<accession>A0A6P0H2R8</accession>
<dbReference type="PROSITE" id="PS00061">
    <property type="entry name" value="ADH_SHORT"/>
    <property type="match status" value="1"/>
</dbReference>
<dbReference type="Gene3D" id="3.40.50.720">
    <property type="entry name" value="NAD(P)-binding Rossmann-like Domain"/>
    <property type="match status" value="1"/>
</dbReference>
<sequence length="258" mass="27182">MSSPSLPPSPFRGQGRVAVVTGASSGIGAATAERLAADGFTVVLAARRVDRLTALAERIGGRAVQLDVTDQSSVDALAAGLDRVDVLVNNAGGAFDTAPVADADLDSWQRTYDVNVLGTVRVTRALLPALRASGAGDVVFMGSTAGLVSYEGGASYTAAKHGVHTLAETLRLELVGEPVRVMEIAPGMVRTEEFTLNRTQSQERTEAVYRGVREPLVAADVADVVSWVVTRPHHVNVDLLVVRPRAQAAQHKVARDPE</sequence>
<dbReference type="InterPro" id="IPR020904">
    <property type="entry name" value="Sc_DH/Rdtase_CS"/>
</dbReference>
<dbReference type="RefSeq" id="WP_163609738.1">
    <property type="nucleotide sequence ID" value="NZ_JAAGWB010000012.1"/>
</dbReference>
<keyword evidence="2" id="KW-0560">Oxidoreductase</keyword>
<evidence type="ECO:0000313" key="7">
    <source>
        <dbReference type="Proteomes" id="UP000468828"/>
    </source>
</evidence>
<dbReference type="PRINTS" id="PR00080">
    <property type="entry name" value="SDRFAMILY"/>
</dbReference>
<dbReference type="PANTHER" id="PTHR42901">
    <property type="entry name" value="ALCOHOL DEHYDROGENASE"/>
    <property type="match status" value="1"/>
</dbReference>
<evidence type="ECO:0000313" key="6">
    <source>
        <dbReference type="EMBL" id="NEN50048.1"/>
    </source>
</evidence>
<dbReference type="EMBL" id="JAAGWB010000012">
    <property type="protein sequence ID" value="NEN50048.1"/>
    <property type="molecule type" value="Genomic_DNA"/>
</dbReference>
<dbReference type="EMBL" id="JAAGWH010000012">
    <property type="protein sequence ID" value="NEK93281.1"/>
    <property type="molecule type" value="Genomic_DNA"/>
</dbReference>
<feature type="domain" description="Ketoreductase" evidence="4">
    <location>
        <begin position="16"/>
        <end position="192"/>
    </location>
</feature>
<dbReference type="AlphaFoldDB" id="A0A6P0H2R8"/>
<dbReference type="PRINTS" id="PR00081">
    <property type="entry name" value="GDHRDH"/>
</dbReference>
<dbReference type="PANTHER" id="PTHR42901:SF1">
    <property type="entry name" value="ALCOHOL DEHYDROGENASE"/>
    <property type="match status" value="1"/>
</dbReference>
<dbReference type="FunFam" id="3.40.50.720:FF:000047">
    <property type="entry name" value="NADP-dependent L-serine/L-allo-threonine dehydrogenase"/>
    <property type="match status" value="1"/>
</dbReference>
<reference evidence="5 7" key="1">
    <citation type="submission" date="2020-01" db="EMBL/GenBank/DDBJ databases">
        <title>the WGS Modestobacter muralis CPCC 204518.</title>
        <authorList>
            <person name="Jiang Z."/>
        </authorList>
    </citation>
    <scope>NUCLEOTIDE SEQUENCE [LARGE SCALE GENOMIC DNA]</scope>
    <source>
        <strain evidence="5 7">DSM 100205</strain>
    </source>
</reference>
<keyword evidence="7" id="KW-1185">Reference proteome</keyword>
<name>A0A6P0H2R8_9ACTN</name>
<organism evidence="6 8">
    <name type="scientific">Modestobacter muralis</name>
    <dbReference type="NCBI Taxonomy" id="1608614"/>
    <lineage>
        <taxon>Bacteria</taxon>
        <taxon>Bacillati</taxon>
        <taxon>Actinomycetota</taxon>
        <taxon>Actinomycetes</taxon>
        <taxon>Geodermatophilales</taxon>
        <taxon>Geodermatophilaceae</taxon>
        <taxon>Modestobacter</taxon>
    </lineage>
</organism>
<dbReference type="InterPro" id="IPR057326">
    <property type="entry name" value="KR_dom"/>
</dbReference>
<comment type="similarity">
    <text evidence="1 3">Belongs to the short-chain dehydrogenases/reductases (SDR) family.</text>
</comment>
<dbReference type="SMART" id="SM00822">
    <property type="entry name" value="PKS_KR"/>
    <property type="match status" value="1"/>
</dbReference>
<protein>
    <submittedName>
        <fullName evidence="6">SDR family oxidoreductase</fullName>
    </submittedName>
</protein>
<gene>
    <name evidence="6" type="ORF">G3R41_03680</name>
    <name evidence="5" type="ORF">GCU67_03680</name>
</gene>
<dbReference type="GO" id="GO:0016616">
    <property type="term" value="F:oxidoreductase activity, acting on the CH-OH group of donors, NAD or NADP as acceptor"/>
    <property type="evidence" value="ECO:0007669"/>
    <property type="project" value="UniProtKB-ARBA"/>
</dbReference>
<evidence type="ECO:0000256" key="2">
    <source>
        <dbReference type="ARBA" id="ARBA00023002"/>
    </source>
</evidence>
<dbReference type="SUPFAM" id="SSF51735">
    <property type="entry name" value="NAD(P)-binding Rossmann-fold domains"/>
    <property type="match status" value="1"/>
</dbReference>
<comment type="caution">
    <text evidence="6">The sequence shown here is derived from an EMBL/GenBank/DDBJ whole genome shotgun (WGS) entry which is preliminary data.</text>
</comment>
<evidence type="ECO:0000313" key="5">
    <source>
        <dbReference type="EMBL" id="NEK93281.1"/>
    </source>
</evidence>
<proteinExistence type="inferred from homology"/>
<evidence type="ECO:0000313" key="8">
    <source>
        <dbReference type="Proteomes" id="UP000471152"/>
    </source>
</evidence>
<reference evidence="6 8" key="2">
    <citation type="submission" date="2020-02" db="EMBL/GenBank/DDBJ databases">
        <title>The WGS of Modestobacter muralis DSM 100205.</title>
        <authorList>
            <person name="Jiang Z."/>
        </authorList>
    </citation>
    <scope>NUCLEOTIDE SEQUENCE [LARGE SCALE GENOMIC DNA]</scope>
    <source>
        <strain evidence="6 8">DSM 100205</strain>
    </source>
</reference>
<dbReference type="Proteomes" id="UP000471152">
    <property type="component" value="Unassembled WGS sequence"/>
</dbReference>
<evidence type="ECO:0000256" key="3">
    <source>
        <dbReference type="RuleBase" id="RU000363"/>
    </source>
</evidence>
<dbReference type="InterPro" id="IPR002347">
    <property type="entry name" value="SDR_fam"/>
</dbReference>
<evidence type="ECO:0000259" key="4">
    <source>
        <dbReference type="SMART" id="SM00822"/>
    </source>
</evidence>
<dbReference type="InterPro" id="IPR036291">
    <property type="entry name" value="NAD(P)-bd_dom_sf"/>
</dbReference>
<dbReference type="Proteomes" id="UP000468828">
    <property type="component" value="Unassembled WGS sequence"/>
</dbReference>
<evidence type="ECO:0000256" key="1">
    <source>
        <dbReference type="ARBA" id="ARBA00006484"/>
    </source>
</evidence>